<keyword evidence="3" id="KW-1185">Reference proteome</keyword>
<evidence type="ECO:0008006" key="4">
    <source>
        <dbReference type="Google" id="ProtNLM"/>
    </source>
</evidence>
<accession>A0ABV4KBD1</accession>
<name>A0ABV4KBD1_9FLAO</name>
<feature type="transmembrane region" description="Helical" evidence="1">
    <location>
        <begin position="97"/>
        <end position="113"/>
    </location>
</feature>
<keyword evidence="1" id="KW-0472">Membrane</keyword>
<feature type="transmembrane region" description="Helical" evidence="1">
    <location>
        <begin position="119"/>
        <end position="138"/>
    </location>
</feature>
<organism evidence="2 3">
    <name type="scientific">Flavobacterium frigidarium</name>
    <dbReference type="NCBI Taxonomy" id="99286"/>
    <lineage>
        <taxon>Bacteria</taxon>
        <taxon>Pseudomonadati</taxon>
        <taxon>Bacteroidota</taxon>
        <taxon>Flavobacteriia</taxon>
        <taxon>Flavobacteriales</taxon>
        <taxon>Flavobacteriaceae</taxon>
        <taxon>Flavobacterium</taxon>
    </lineage>
</organism>
<evidence type="ECO:0000313" key="2">
    <source>
        <dbReference type="EMBL" id="MEZ7514975.1"/>
    </source>
</evidence>
<dbReference type="EMBL" id="JASMRN010000004">
    <property type="protein sequence ID" value="MEZ7514975.1"/>
    <property type="molecule type" value="Genomic_DNA"/>
</dbReference>
<comment type="caution">
    <text evidence="2">The sequence shown here is derived from an EMBL/GenBank/DDBJ whole genome shotgun (WGS) entry which is preliminary data.</text>
</comment>
<dbReference type="Proteomes" id="UP001568894">
    <property type="component" value="Unassembled WGS sequence"/>
</dbReference>
<keyword evidence="1" id="KW-0812">Transmembrane</keyword>
<sequence>MPLTAVQIDQLYTFTRQHYVEYYDLQTELVDHLANAIETQWRENPKLTFDESLNVEFKKFGVFGFMEVVENRKAALYKKYNGLVWQHFKDFFGFPKLLLTILLTLLVFIIFKITDYKEIILLGFFGVVFSFTIYGLIQSRRQQQKNSKQSEKKWLFEEVINRYGNFSVIMFVPFNVVAQLYSSIPQLFKNDFYSWCLSIILVLSSFFLFVVFKIIPSKTETYLMDTYPEYKLLSV</sequence>
<evidence type="ECO:0000256" key="1">
    <source>
        <dbReference type="SAM" id="Phobius"/>
    </source>
</evidence>
<feature type="transmembrane region" description="Helical" evidence="1">
    <location>
        <begin position="192"/>
        <end position="215"/>
    </location>
</feature>
<feature type="transmembrane region" description="Helical" evidence="1">
    <location>
        <begin position="159"/>
        <end position="180"/>
    </location>
</feature>
<protein>
    <recommendedName>
        <fullName evidence="4">TIGR04222 domain-containing protein</fullName>
    </recommendedName>
</protein>
<evidence type="ECO:0000313" key="3">
    <source>
        <dbReference type="Proteomes" id="UP001568894"/>
    </source>
</evidence>
<dbReference type="RefSeq" id="WP_371569147.1">
    <property type="nucleotide sequence ID" value="NZ_JASMRN010000004.1"/>
</dbReference>
<keyword evidence="1" id="KW-1133">Transmembrane helix</keyword>
<gene>
    <name evidence="2" type="ORF">QO192_06720</name>
</gene>
<proteinExistence type="predicted"/>
<reference evidence="2 3" key="1">
    <citation type="submission" date="2023-05" db="EMBL/GenBank/DDBJ databases">
        <title>Adaptations of aquatic viruses from atmosphere-close ecosystems of the Central Arctic Ocean.</title>
        <authorList>
            <person name="Rahlff J."/>
            <person name="Holmfeldt K."/>
        </authorList>
    </citation>
    <scope>NUCLEOTIDE SEQUENCE [LARGE SCALE GENOMIC DNA]</scope>
    <source>
        <strain evidence="2 3">Arc14</strain>
    </source>
</reference>